<evidence type="ECO:0000313" key="2">
    <source>
        <dbReference type="EMBL" id="MDT0571760.1"/>
    </source>
</evidence>
<protein>
    <submittedName>
        <fullName evidence="2">Uncharacterized protein</fullName>
    </submittedName>
</protein>
<dbReference type="RefSeq" id="WP_311591394.1">
    <property type="nucleotide sequence ID" value="NZ_JAVRFJ010000032.1"/>
</dbReference>
<feature type="compositionally biased region" description="Polar residues" evidence="1">
    <location>
        <begin position="41"/>
        <end position="50"/>
    </location>
</feature>
<feature type="compositionally biased region" description="Basic and acidic residues" evidence="1">
    <location>
        <begin position="51"/>
        <end position="64"/>
    </location>
</feature>
<gene>
    <name evidence="2" type="ORF">RM704_30610</name>
</gene>
<organism evidence="2 3">
    <name type="scientific">Streptomyces gottesmaniae</name>
    <dbReference type="NCBI Taxonomy" id="3075518"/>
    <lineage>
        <taxon>Bacteria</taxon>
        <taxon>Bacillati</taxon>
        <taxon>Actinomycetota</taxon>
        <taxon>Actinomycetes</taxon>
        <taxon>Kitasatosporales</taxon>
        <taxon>Streptomycetaceae</taxon>
        <taxon>Streptomyces</taxon>
    </lineage>
</organism>
<feature type="compositionally biased region" description="Low complexity" evidence="1">
    <location>
        <begin position="1"/>
        <end position="17"/>
    </location>
</feature>
<evidence type="ECO:0000256" key="1">
    <source>
        <dbReference type="SAM" id="MobiDB-lite"/>
    </source>
</evidence>
<evidence type="ECO:0000313" key="3">
    <source>
        <dbReference type="Proteomes" id="UP001180737"/>
    </source>
</evidence>
<sequence length="64" mass="6739">MDATSATAMLATPAAAALRPRHPTVDMTTAAPHHSFVCSAVSSTAGSARRTQVDRHDATHRVNR</sequence>
<proteinExistence type="predicted"/>
<name>A0ABU2Z5B0_9ACTN</name>
<feature type="region of interest" description="Disordered" evidence="1">
    <location>
        <begin position="41"/>
        <end position="64"/>
    </location>
</feature>
<comment type="caution">
    <text evidence="2">The sequence shown here is derived from an EMBL/GenBank/DDBJ whole genome shotgun (WGS) entry which is preliminary data.</text>
</comment>
<accession>A0ABU2Z5B0</accession>
<reference evidence="2" key="1">
    <citation type="submission" date="2024-05" db="EMBL/GenBank/DDBJ databases">
        <title>30 novel species of actinomycetes from the DSMZ collection.</title>
        <authorList>
            <person name="Nouioui I."/>
        </authorList>
    </citation>
    <scope>NUCLEOTIDE SEQUENCE</scope>
    <source>
        <strain evidence="2">DSM 3412</strain>
    </source>
</reference>
<keyword evidence="3" id="KW-1185">Reference proteome</keyword>
<feature type="region of interest" description="Disordered" evidence="1">
    <location>
        <begin position="1"/>
        <end position="28"/>
    </location>
</feature>
<dbReference type="EMBL" id="JAVRFJ010000032">
    <property type="protein sequence ID" value="MDT0571760.1"/>
    <property type="molecule type" value="Genomic_DNA"/>
</dbReference>
<dbReference type="Proteomes" id="UP001180737">
    <property type="component" value="Unassembled WGS sequence"/>
</dbReference>